<dbReference type="STRING" id="1579979.WM2015_1421"/>
<dbReference type="SUPFAM" id="SSF53448">
    <property type="entry name" value="Nucleotide-diphospho-sugar transferases"/>
    <property type="match status" value="1"/>
</dbReference>
<dbReference type="AlphaFoldDB" id="A0A0K0XVT0"/>
<name>A0A0K0XVT0_9GAMM</name>
<evidence type="ECO:0000313" key="9">
    <source>
        <dbReference type="Proteomes" id="UP000066624"/>
    </source>
</evidence>
<evidence type="ECO:0000256" key="3">
    <source>
        <dbReference type="ARBA" id="ARBA00022676"/>
    </source>
</evidence>
<dbReference type="KEGG" id="wma:WM2015_1421"/>
<dbReference type="InterPro" id="IPR039528">
    <property type="entry name" value="DPM1-like"/>
</dbReference>
<dbReference type="Proteomes" id="UP000066624">
    <property type="component" value="Chromosome"/>
</dbReference>
<reference evidence="9" key="1">
    <citation type="submission" date="2015-07" db="EMBL/GenBank/DDBJ databases">
        <authorList>
            <person name="Kim K.M."/>
        </authorList>
    </citation>
    <scope>NUCLEOTIDE SEQUENCE [LARGE SCALE GENOMIC DNA]</scope>
    <source>
        <strain evidence="9">KCTC 42284</strain>
    </source>
</reference>
<evidence type="ECO:0000256" key="7">
    <source>
        <dbReference type="ARBA" id="ARBA00023136"/>
    </source>
</evidence>
<protein>
    <submittedName>
        <fullName evidence="8">Glycosyl transferase family 2</fullName>
    </submittedName>
</protein>
<keyword evidence="4 8" id="KW-0808">Transferase</keyword>
<dbReference type="Pfam" id="PF04138">
    <property type="entry name" value="GtrA_DPMS_TM"/>
    <property type="match status" value="1"/>
</dbReference>
<dbReference type="OrthoDB" id="108054at2"/>
<comment type="similarity">
    <text evidence="2">Belongs to the glycosyltransferase 2 family.</text>
</comment>
<dbReference type="GO" id="GO:0016020">
    <property type="term" value="C:membrane"/>
    <property type="evidence" value="ECO:0007669"/>
    <property type="project" value="UniProtKB-SubCell"/>
</dbReference>
<dbReference type="Pfam" id="PF13231">
    <property type="entry name" value="PMT_2"/>
    <property type="match status" value="1"/>
</dbReference>
<organism evidence="8 9">
    <name type="scientific">Wenzhouxiangella marina</name>
    <dbReference type="NCBI Taxonomy" id="1579979"/>
    <lineage>
        <taxon>Bacteria</taxon>
        <taxon>Pseudomonadati</taxon>
        <taxon>Pseudomonadota</taxon>
        <taxon>Gammaproteobacteria</taxon>
        <taxon>Chromatiales</taxon>
        <taxon>Wenzhouxiangellaceae</taxon>
        <taxon>Wenzhouxiangella</taxon>
    </lineage>
</organism>
<dbReference type="Pfam" id="PF00535">
    <property type="entry name" value="Glycos_transf_2"/>
    <property type="match status" value="1"/>
</dbReference>
<keyword evidence="9" id="KW-1185">Reference proteome</keyword>
<accession>A0A0K0XVT0</accession>
<dbReference type="GO" id="GO:0035269">
    <property type="term" value="P:protein O-linked glycosylation via mannose"/>
    <property type="evidence" value="ECO:0007669"/>
    <property type="project" value="TreeGrafter"/>
</dbReference>
<evidence type="ECO:0000256" key="6">
    <source>
        <dbReference type="ARBA" id="ARBA00022989"/>
    </source>
</evidence>
<keyword evidence="6" id="KW-1133">Transmembrane helix</keyword>
<dbReference type="GO" id="GO:0006488">
    <property type="term" value="P:dolichol-linked oligosaccharide biosynthetic process"/>
    <property type="evidence" value="ECO:0007669"/>
    <property type="project" value="TreeGrafter"/>
</dbReference>
<dbReference type="InterPro" id="IPR029044">
    <property type="entry name" value="Nucleotide-diphossugar_trans"/>
</dbReference>
<dbReference type="InterPro" id="IPR001173">
    <property type="entry name" value="Glyco_trans_2-like"/>
</dbReference>
<evidence type="ECO:0000256" key="1">
    <source>
        <dbReference type="ARBA" id="ARBA00004141"/>
    </source>
</evidence>
<evidence type="ECO:0000256" key="2">
    <source>
        <dbReference type="ARBA" id="ARBA00006739"/>
    </source>
</evidence>
<evidence type="ECO:0000256" key="4">
    <source>
        <dbReference type="ARBA" id="ARBA00022679"/>
    </source>
</evidence>
<dbReference type="GO" id="GO:0000271">
    <property type="term" value="P:polysaccharide biosynthetic process"/>
    <property type="evidence" value="ECO:0007669"/>
    <property type="project" value="InterPro"/>
</dbReference>
<evidence type="ECO:0000313" key="8">
    <source>
        <dbReference type="EMBL" id="AKS41793.1"/>
    </source>
</evidence>
<sequence length="881" mass="97029">MSSASPSNPAAPRASIVVPTLNEADSISELIERILASMPEDISFETLVVDDASEDGTAALARKWSDRHPVRVIERQGPRDLSGSVLDGAREARGEWVVVMDADGSHPPERIGALLRPLLENRCDLTVGSRHAPGGATEGWPIHRHLASGLATALAWPFTEVRDPMAGFFATRRERLLALPGHAAGYKILLELLVQGGDSLRTEEVPIRFEDRQKGRSKLGLKQQLTYLKRLTYLAGGRVSGSSAGKFILVGLSGMLVDLLIFQALIGQQARLGTAHMASFVVATLTNFALNYRWTFRGDAQAELSLPLRYLRFFIVAVMALMIRGGVLVLLVDVLGLSPMAAIVPAIVVTAGVNYLGSAFYVFASTASGIVPRVRWHLAILGLLLYVVILRLLYMGHVALIPDEMYYWVYSQRPDLSYLDHPPLVAWLIAAGTRIAGDTIFGVRLMLIPLTLVTAWLVYLYGATMGGRTAGLMGVLAVTVLPFFSLSGLLMTPDASMLLAWVGALYCFKRALIDDSPAAFIGLGLAMGIGLLSKYSIALLALAGLIFMLGDRRCWHWFRRPEPYLAVLLTTLIVSPVLVWNAENQWASLWFQSTRRLFENPEFASHLVIVYALLLLSPVVAIAGFIALGPVGRRLAPDPRKRRFMVIMTAVPLGFFLVYGLFTVVKFHWTLPAWIALLPMIAALLSPPGTEPEAAQRPSWQHRLAAAWVPSILVLVLAYGLLLHALTLGLPGLRMTDFGTGYLSWQEAASEIQAIEREIEAQTGQQPIIASTTKWSGAAALAWQYRDRGFEHLTGQNLIGMSGSMWEYWFDETTDPDRPVLLFNRSPKLIDEPWLEQALIRLGPLEHRHLEQSGTTGGELYYRIGQGFRPEQLRTPDRIPD</sequence>
<comment type="subcellular location">
    <subcellularLocation>
        <location evidence="1">Membrane</location>
        <topology evidence="1">Multi-pass membrane protein</topology>
    </subcellularLocation>
</comment>
<evidence type="ECO:0000256" key="5">
    <source>
        <dbReference type="ARBA" id="ARBA00022692"/>
    </source>
</evidence>
<dbReference type="GO" id="GO:0004582">
    <property type="term" value="F:dolichyl-phosphate beta-D-mannosyltransferase activity"/>
    <property type="evidence" value="ECO:0007669"/>
    <property type="project" value="InterPro"/>
</dbReference>
<dbReference type="RefSeq" id="WP_049725407.1">
    <property type="nucleotide sequence ID" value="NZ_CP012154.1"/>
</dbReference>
<keyword evidence="5" id="KW-0812">Transmembrane</keyword>
<dbReference type="EMBL" id="CP012154">
    <property type="protein sequence ID" value="AKS41793.1"/>
    <property type="molecule type" value="Genomic_DNA"/>
</dbReference>
<dbReference type="CDD" id="cd06442">
    <property type="entry name" value="DPM1_like"/>
    <property type="match status" value="1"/>
</dbReference>
<dbReference type="Gene3D" id="3.90.550.10">
    <property type="entry name" value="Spore Coat Polysaccharide Biosynthesis Protein SpsA, Chain A"/>
    <property type="match status" value="1"/>
</dbReference>
<keyword evidence="7" id="KW-0472">Membrane</keyword>
<dbReference type="InterPro" id="IPR038731">
    <property type="entry name" value="RgtA/B/C-like"/>
</dbReference>
<dbReference type="PANTHER" id="PTHR43398">
    <property type="entry name" value="DOLICHOL-PHOSPHATE MANNOSYLTRANSFERASE SUBUNIT 1"/>
    <property type="match status" value="1"/>
</dbReference>
<dbReference type="InterPro" id="IPR007267">
    <property type="entry name" value="GtrA_DPMS_TM"/>
</dbReference>
<dbReference type="PANTHER" id="PTHR43398:SF1">
    <property type="entry name" value="DOLICHOL-PHOSPHATE MANNOSYLTRANSFERASE SUBUNIT 1"/>
    <property type="match status" value="1"/>
</dbReference>
<dbReference type="GO" id="GO:0006506">
    <property type="term" value="P:GPI anchor biosynthetic process"/>
    <property type="evidence" value="ECO:0007669"/>
    <property type="project" value="TreeGrafter"/>
</dbReference>
<keyword evidence="3" id="KW-0328">Glycosyltransferase</keyword>
<gene>
    <name evidence="8" type="ORF">WM2015_1421</name>
</gene>
<proteinExistence type="inferred from homology"/>